<dbReference type="Pfam" id="PF12693">
    <property type="entry name" value="GspL_C"/>
    <property type="match status" value="1"/>
</dbReference>
<evidence type="ECO:0000256" key="8">
    <source>
        <dbReference type="ARBA" id="ARBA00022989"/>
    </source>
</evidence>
<comment type="caution">
    <text evidence="14">The sequence shown here is derived from an EMBL/GenBank/DDBJ whole genome shotgun (WGS) entry which is preliminary data.</text>
</comment>
<accession>A0ABQ6M1U3</accession>
<sequence length="392" mass="43368">MTTERIYLRLRQGTDFSFSLEQFSEGNGSWVDFDRVEHDDVTEVCVFVPGHLVWNGVLEIPKAIRKQPAAVAYAAEDLIAGDVEDLHLTWHGLSGSQCRLLAIAHSQLQSIIAYLQEKQVNPDVLLPEYFLADHEDGVFSVHLEGERAHVCTQTGKWVTVQASEVPTLVAVSVAPEEPLQVRLTGESDTFDLLAGQLESLPGVALERTRRDAGDSMESAVRDFANLNLLCRDYAVKKRGKSADWKTGLAVAAAILFSLQVLFYVAGGAWFSFQAAQQEKQVNALFQEIFPGTRQQADLQRQLKGYLNQGGSGESGYQAKIQLLSSSWNSVPGLVLESLRYDANRNEMVIQLKAKSLSDLDKVVSRLGQGSHQVELMAANELERGVLGRIRIR</sequence>
<evidence type="ECO:0000256" key="4">
    <source>
        <dbReference type="ARBA" id="ARBA00022475"/>
    </source>
</evidence>
<feature type="transmembrane region" description="Helical" evidence="11">
    <location>
        <begin position="246"/>
        <end position="272"/>
    </location>
</feature>
<keyword evidence="15" id="KW-1185">Reference proteome</keyword>
<dbReference type="InterPro" id="IPR043129">
    <property type="entry name" value="ATPase_NBD"/>
</dbReference>
<feature type="domain" description="GspL periplasmic" evidence="13">
    <location>
        <begin position="243"/>
        <end position="381"/>
    </location>
</feature>
<evidence type="ECO:0000256" key="10">
    <source>
        <dbReference type="PIRNR" id="PIRNR015761"/>
    </source>
</evidence>
<evidence type="ECO:0000256" key="11">
    <source>
        <dbReference type="SAM" id="Phobius"/>
    </source>
</evidence>
<dbReference type="NCBIfam" id="TIGR01709">
    <property type="entry name" value="typeII_sec_gspL"/>
    <property type="match status" value="1"/>
</dbReference>
<keyword evidence="7 10" id="KW-0653">Protein transport</keyword>
<evidence type="ECO:0000313" key="14">
    <source>
        <dbReference type="EMBL" id="GMG88235.1"/>
    </source>
</evidence>
<keyword evidence="8 11" id="KW-1133">Transmembrane helix</keyword>
<dbReference type="Proteomes" id="UP001224392">
    <property type="component" value="Unassembled WGS sequence"/>
</dbReference>
<dbReference type="InterPro" id="IPR024230">
    <property type="entry name" value="GspL_cyto_dom"/>
</dbReference>
<dbReference type="PIRSF" id="PIRSF015761">
    <property type="entry name" value="Protein_L"/>
    <property type="match status" value="1"/>
</dbReference>
<evidence type="ECO:0000256" key="2">
    <source>
        <dbReference type="ARBA" id="ARBA00005318"/>
    </source>
</evidence>
<name>A0ABQ6M1U3_9GAMM</name>
<dbReference type="InterPro" id="IPR007812">
    <property type="entry name" value="T2SS_protein-GspL"/>
</dbReference>
<evidence type="ECO:0000256" key="7">
    <source>
        <dbReference type="ARBA" id="ARBA00022927"/>
    </source>
</evidence>
<evidence type="ECO:0000259" key="13">
    <source>
        <dbReference type="Pfam" id="PF12693"/>
    </source>
</evidence>
<dbReference type="RefSeq" id="WP_285764844.1">
    <property type="nucleotide sequence ID" value="NZ_BSYJ01000005.1"/>
</dbReference>
<dbReference type="Pfam" id="PF05134">
    <property type="entry name" value="T2SSL"/>
    <property type="match status" value="1"/>
</dbReference>
<keyword evidence="6 11" id="KW-0812">Transmembrane</keyword>
<evidence type="ECO:0000256" key="5">
    <source>
        <dbReference type="ARBA" id="ARBA00022519"/>
    </source>
</evidence>
<proteinExistence type="inferred from homology"/>
<keyword evidence="9 11" id="KW-0472">Membrane</keyword>
<protein>
    <recommendedName>
        <fullName evidence="10">Type II secretion system protein L</fullName>
        <shortName evidence="10">T2SS protein L</shortName>
    </recommendedName>
</protein>
<evidence type="ECO:0000313" key="15">
    <source>
        <dbReference type="Proteomes" id="UP001224392"/>
    </source>
</evidence>
<comment type="function">
    <text evidence="10">Inner membrane component of the type II secretion system required for the energy-dependent secretion of extracellular factors such as proteases and toxins from the periplasm.</text>
</comment>
<comment type="subcellular location">
    <subcellularLocation>
        <location evidence="1">Cell inner membrane</location>
        <topology evidence="1">Single-pass membrane protein</topology>
    </subcellularLocation>
</comment>
<evidence type="ECO:0000256" key="1">
    <source>
        <dbReference type="ARBA" id="ARBA00004377"/>
    </source>
</evidence>
<comment type="similarity">
    <text evidence="2 10">Belongs to the GSP L family.</text>
</comment>
<evidence type="ECO:0000256" key="3">
    <source>
        <dbReference type="ARBA" id="ARBA00022448"/>
    </source>
</evidence>
<feature type="domain" description="GspL cytoplasmic actin-ATPase-like" evidence="12">
    <location>
        <begin position="40"/>
        <end position="175"/>
    </location>
</feature>
<dbReference type="Gene3D" id="3.30.1360.100">
    <property type="entry name" value="General secretion pathway protein M, EpsM"/>
    <property type="match status" value="1"/>
</dbReference>
<keyword evidence="4" id="KW-1003">Cell membrane</keyword>
<keyword evidence="5" id="KW-0997">Cell inner membrane</keyword>
<gene>
    <name evidence="14" type="ORF">MNKW57_25560</name>
</gene>
<dbReference type="SUPFAM" id="SSF53067">
    <property type="entry name" value="Actin-like ATPase domain"/>
    <property type="match status" value="1"/>
</dbReference>
<dbReference type="InterPro" id="IPR025691">
    <property type="entry name" value="GspL_pp_dom"/>
</dbReference>
<evidence type="ECO:0000256" key="9">
    <source>
        <dbReference type="ARBA" id="ARBA00023136"/>
    </source>
</evidence>
<keyword evidence="3 10" id="KW-0813">Transport</keyword>
<dbReference type="EMBL" id="BSYJ01000005">
    <property type="protein sequence ID" value="GMG88235.1"/>
    <property type="molecule type" value="Genomic_DNA"/>
</dbReference>
<organism evidence="14 15">
    <name type="scientific">Biformimicrobium ophioploci</name>
    <dbReference type="NCBI Taxonomy" id="3036711"/>
    <lineage>
        <taxon>Bacteria</taxon>
        <taxon>Pseudomonadati</taxon>
        <taxon>Pseudomonadota</taxon>
        <taxon>Gammaproteobacteria</taxon>
        <taxon>Cellvibrionales</taxon>
        <taxon>Microbulbiferaceae</taxon>
        <taxon>Biformimicrobium</taxon>
    </lineage>
</organism>
<evidence type="ECO:0000259" key="12">
    <source>
        <dbReference type="Pfam" id="PF05134"/>
    </source>
</evidence>
<evidence type="ECO:0000256" key="6">
    <source>
        <dbReference type="ARBA" id="ARBA00022692"/>
    </source>
</evidence>
<dbReference type="Gene3D" id="3.30.420.380">
    <property type="match status" value="1"/>
</dbReference>
<reference evidence="14 15" key="1">
    <citation type="submission" date="2023-04" db="EMBL/GenBank/DDBJ databases">
        <title>Marinobulbifer ophiurae gen. nov., sp. Nov., isolate from tissue of brittle star Ophioplocus japonicus.</title>
        <authorList>
            <person name="Kawano K."/>
            <person name="Sawayama S."/>
            <person name="Nakagawa S."/>
        </authorList>
    </citation>
    <scope>NUCLEOTIDE SEQUENCE [LARGE SCALE GENOMIC DNA]</scope>
    <source>
        <strain evidence="14 15">NKW57</strain>
    </source>
</reference>